<protein>
    <submittedName>
        <fullName evidence="2">Uncharacterized protein</fullName>
    </submittedName>
</protein>
<dbReference type="VEuPathDB" id="FungiDB:PNEJI1_000759"/>
<dbReference type="AlphaFoldDB" id="L0PAY1"/>
<proteinExistence type="predicted"/>
<accession>L0PAY1</accession>
<dbReference type="EMBL" id="CAKM01000171">
    <property type="protein sequence ID" value="CCJ29254.1"/>
    <property type="molecule type" value="Genomic_DNA"/>
</dbReference>
<reference evidence="2 3" key="1">
    <citation type="journal article" date="2012" name="MBio">
        <title>De novo assembly of the Pneumocystis jirovecii genome from a single bronchoalveolar lavage fluid specimen from a patient.</title>
        <authorList>
            <person name="Cisse O.H."/>
            <person name="Pagni M."/>
            <person name="Hauser P.M."/>
        </authorList>
    </citation>
    <scope>NUCLEOTIDE SEQUENCE [LARGE SCALE GENOMIC DNA]</scope>
    <source>
        <strain evidence="2 3">SE8</strain>
    </source>
</reference>
<comment type="caution">
    <text evidence="2">The sequence shown here is derived from an EMBL/GenBank/DDBJ whole genome shotgun (WGS) entry which is preliminary data.</text>
</comment>
<organism evidence="3">
    <name type="scientific">Pneumocystis jirovecii</name>
    <name type="common">Human pneumocystis pneumonia agent</name>
    <dbReference type="NCBI Taxonomy" id="42068"/>
    <lineage>
        <taxon>Eukaryota</taxon>
        <taxon>Fungi</taxon>
        <taxon>Dikarya</taxon>
        <taxon>Ascomycota</taxon>
        <taxon>Taphrinomycotina</taxon>
        <taxon>Pneumocystomycetes</taxon>
        <taxon>Pneumocystaceae</taxon>
        <taxon>Pneumocystis</taxon>
    </lineage>
</organism>
<sequence>MIKPCYNIKQKDCRMTMFTAINVLFKKYEITVIFDRTGKYANTRQNIRKNEKSGKAKRWKNRQK</sequence>
<evidence type="ECO:0000313" key="3">
    <source>
        <dbReference type="Proteomes" id="UP000010422"/>
    </source>
</evidence>
<feature type="compositionally biased region" description="Basic residues" evidence="1">
    <location>
        <begin position="55"/>
        <end position="64"/>
    </location>
</feature>
<dbReference type="InParanoid" id="L0PAY1"/>
<feature type="region of interest" description="Disordered" evidence="1">
    <location>
        <begin position="45"/>
        <end position="64"/>
    </location>
</feature>
<gene>
    <name evidence="2" type="ORF">PNEJI1_000759</name>
</gene>
<dbReference type="Proteomes" id="UP000010422">
    <property type="component" value="Unassembled WGS sequence"/>
</dbReference>
<evidence type="ECO:0000313" key="2">
    <source>
        <dbReference type="EMBL" id="CCJ29254.1"/>
    </source>
</evidence>
<name>L0PAY1_PNEJI</name>
<evidence type="ECO:0000256" key="1">
    <source>
        <dbReference type="SAM" id="MobiDB-lite"/>
    </source>
</evidence>